<dbReference type="Proteomes" id="UP001233673">
    <property type="component" value="Unassembled WGS sequence"/>
</dbReference>
<comment type="caution">
    <text evidence="4">The sequence shown here is derived from an EMBL/GenBank/DDBJ whole genome shotgun (WGS) entry which is preliminary data.</text>
</comment>
<dbReference type="RefSeq" id="WP_306000428.1">
    <property type="nucleotide sequence ID" value="NZ_JASNFN010000016.1"/>
</dbReference>
<evidence type="ECO:0000259" key="3">
    <source>
        <dbReference type="Pfam" id="PF13579"/>
    </source>
</evidence>
<dbReference type="EMBL" id="JASNFN010000016">
    <property type="protein sequence ID" value="MDP5183821.1"/>
    <property type="molecule type" value="Genomic_DNA"/>
</dbReference>
<dbReference type="CDD" id="cd03801">
    <property type="entry name" value="GT4_PimA-like"/>
    <property type="match status" value="1"/>
</dbReference>
<keyword evidence="5" id="KW-1185">Reference proteome</keyword>
<dbReference type="GO" id="GO:0016757">
    <property type="term" value="F:glycosyltransferase activity"/>
    <property type="evidence" value="ECO:0007669"/>
    <property type="project" value="UniProtKB-KW"/>
</dbReference>
<keyword evidence="1 4" id="KW-0328">Glycosyltransferase</keyword>
<dbReference type="SUPFAM" id="SSF53756">
    <property type="entry name" value="UDP-Glycosyltransferase/glycogen phosphorylase"/>
    <property type="match status" value="1"/>
</dbReference>
<accession>A0ABT9IE26</accession>
<name>A0ABT9IE26_9ACTN</name>
<dbReference type="Pfam" id="PF13579">
    <property type="entry name" value="Glyco_trans_4_4"/>
    <property type="match status" value="1"/>
</dbReference>
<dbReference type="PANTHER" id="PTHR12526">
    <property type="entry name" value="GLYCOSYLTRANSFERASE"/>
    <property type="match status" value="1"/>
</dbReference>
<evidence type="ECO:0000256" key="1">
    <source>
        <dbReference type="ARBA" id="ARBA00022676"/>
    </source>
</evidence>
<dbReference type="Gene3D" id="3.40.50.2000">
    <property type="entry name" value="Glycogen Phosphorylase B"/>
    <property type="match status" value="2"/>
</dbReference>
<organism evidence="4 5">
    <name type="scientific">Blastococcus carthaginiensis</name>
    <dbReference type="NCBI Taxonomy" id="3050034"/>
    <lineage>
        <taxon>Bacteria</taxon>
        <taxon>Bacillati</taxon>
        <taxon>Actinomycetota</taxon>
        <taxon>Actinomycetes</taxon>
        <taxon>Geodermatophilales</taxon>
        <taxon>Geodermatophilaceae</taxon>
        <taxon>Blastococcus</taxon>
    </lineage>
</organism>
<dbReference type="InterPro" id="IPR028098">
    <property type="entry name" value="Glyco_trans_4-like_N"/>
</dbReference>
<proteinExistence type="predicted"/>
<evidence type="ECO:0000313" key="4">
    <source>
        <dbReference type="EMBL" id="MDP5183821.1"/>
    </source>
</evidence>
<dbReference type="Pfam" id="PF13692">
    <property type="entry name" value="Glyco_trans_1_4"/>
    <property type="match status" value="1"/>
</dbReference>
<keyword evidence="2 4" id="KW-0808">Transferase</keyword>
<feature type="domain" description="Glycosyltransferase subfamily 4-like N-terminal" evidence="3">
    <location>
        <begin position="36"/>
        <end position="156"/>
    </location>
</feature>
<dbReference type="EC" id="2.4.-.-" evidence="4"/>
<evidence type="ECO:0000256" key="2">
    <source>
        <dbReference type="ARBA" id="ARBA00022679"/>
    </source>
</evidence>
<sequence>MSRPSRPALRVTQIGNASQGRGGVSSVVRTTNTWSGPDLEVREWPTYWHGDRRRTLSAFARTVLNVLFSKVEPTDVWHFHLTQQGSFLREGLLLALARRRGVCCTVLVHGSQFVAFAEGNRRLARLVLRRPAVVFVLTEPAAEVLRSLGVDAVRVANAVPIEEEPVGSDRSGFVFAGEIGPRKGADVLLDAWSAARLDGQQLVLFGDLAPQFRLPDPLPHGVVFEGPVAPEEVRARLRTAVALVLPSRAEAMPMIILESMSLATPVIASDVGQIAEVVDDTGMVVPPADADALGTAIRRMAGSPELAQGLGRRAWDRVRERHSNAVVRRVFVEHWQNCVEEARTGDATRPDRAQDI</sequence>
<evidence type="ECO:0000313" key="5">
    <source>
        <dbReference type="Proteomes" id="UP001233673"/>
    </source>
</evidence>
<reference evidence="5" key="1">
    <citation type="submission" date="2023-05" db="EMBL/GenBank/DDBJ databases">
        <title>Draft genome of Pseudofrankia sp. BMG5.37.</title>
        <authorList>
            <person name="Gtari M."/>
            <person name="Ghodhbane F."/>
            <person name="Sbissi I."/>
        </authorList>
    </citation>
    <scope>NUCLEOTIDE SEQUENCE [LARGE SCALE GENOMIC DNA]</scope>
    <source>
        <strain evidence="5">BMG 814</strain>
    </source>
</reference>
<protein>
    <submittedName>
        <fullName evidence="4">Glycosyltransferase family 4 protein</fullName>
        <ecNumber evidence="4">2.4.-.-</ecNumber>
    </submittedName>
</protein>
<dbReference type="PANTHER" id="PTHR12526:SF510">
    <property type="entry name" value="D-INOSITOL 3-PHOSPHATE GLYCOSYLTRANSFERASE"/>
    <property type="match status" value="1"/>
</dbReference>
<gene>
    <name evidence="4" type="ORF">QOZ88_14370</name>
</gene>